<sequence length="74" mass="8425">MSSSAATPRRSFPNSPFNKEPLEVAEVYEVDDRVVHDRYGLGRLTKVEGERAVHVDFGSHLQRVLLPCRQMTKL</sequence>
<name>A0A6J4LTZ5_9ACTN</name>
<evidence type="ECO:0000313" key="1">
    <source>
        <dbReference type="EMBL" id="CAA9339843.1"/>
    </source>
</evidence>
<reference evidence="1" key="1">
    <citation type="submission" date="2020-02" db="EMBL/GenBank/DDBJ databases">
        <authorList>
            <person name="Meier V. D."/>
        </authorList>
    </citation>
    <scope>NUCLEOTIDE SEQUENCE</scope>
    <source>
        <strain evidence="1">AVDCRST_MAG46</strain>
    </source>
</reference>
<accession>A0A6J4LTZ5</accession>
<proteinExistence type="predicted"/>
<gene>
    <name evidence="1" type="ORF">AVDCRST_MAG46-1944</name>
</gene>
<dbReference type="EMBL" id="CADCUD010000123">
    <property type="protein sequence ID" value="CAA9339843.1"/>
    <property type="molecule type" value="Genomic_DNA"/>
</dbReference>
<organism evidence="1">
    <name type="scientific">uncultured Nocardioidaceae bacterium</name>
    <dbReference type="NCBI Taxonomy" id="253824"/>
    <lineage>
        <taxon>Bacteria</taxon>
        <taxon>Bacillati</taxon>
        <taxon>Actinomycetota</taxon>
        <taxon>Actinomycetes</taxon>
        <taxon>Propionibacteriales</taxon>
        <taxon>Nocardioidaceae</taxon>
        <taxon>environmental samples</taxon>
    </lineage>
</organism>
<protein>
    <submittedName>
        <fullName evidence="1">Uncharacterized protein</fullName>
    </submittedName>
</protein>
<dbReference type="AlphaFoldDB" id="A0A6J4LTZ5"/>